<dbReference type="AlphaFoldDB" id="A0A7S6U6K7"/>
<dbReference type="EMBL" id="CP063311">
    <property type="protein sequence ID" value="QOV23834.1"/>
    <property type="molecule type" value="Genomic_DNA"/>
</dbReference>
<proteinExistence type="predicted"/>
<name>A0A7S6U6K7_9CYAN</name>
<sequence length="57" mass="6242">MFFCLQSAWIPPMGGQGVPIFSRLAIPKNPHSTIVATDGITGDLDQEWFLRLKAATP</sequence>
<dbReference type="KEGG" id="aee:IM676_06005"/>
<evidence type="ECO:0000313" key="2">
    <source>
        <dbReference type="Proteomes" id="UP000593846"/>
    </source>
</evidence>
<protein>
    <submittedName>
        <fullName evidence="1">Uncharacterized protein</fullName>
    </submittedName>
</protein>
<dbReference type="Proteomes" id="UP000593846">
    <property type="component" value="Chromosome"/>
</dbReference>
<gene>
    <name evidence="1" type="ORF">IM676_06005</name>
</gene>
<keyword evidence="2" id="KW-1185">Reference proteome</keyword>
<reference evidence="2" key="1">
    <citation type="submission" date="2020-10" db="EMBL/GenBank/DDBJ databases">
        <title>Genome-based taxonomic classification of the species Anabaenopsis elenkinii.</title>
        <authorList>
            <person name="Delbaje E."/>
            <person name="Andreote A.P.D."/>
            <person name="Pellegrinetti T.A."/>
            <person name="Cruz R.B."/>
            <person name="Branco L.H.Z."/>
            <person name="Fiore M.F."/>
        </authorList>
    </citation>
    <scope>NUCLEOTIDE SEQUENCE [LARGE SCALE GENOMIC DNA]</scope>
    <source>
        <strain evidence="2">CCIBt3563</strain>
    </source>
</reference>
<accession>A0A7S6U6K7</accession>
<evidence type="ECO:0000313" key="1">
    <source>
        <dbReference type="EMBL" id="QOV23834.1"/>
    </source>
</evidence>
<organism evidence="1 2">
    <name type="scientific">Anabaenopsis elenkinii CCIBt3563</name>
    <dbReference type="NCBI Taxonomy" id="2779889"/>
    <lineage>
        <taxon>Bacteria</taxon>
        <taxon>Bacillati</taxon>
        <taxon>Cyanobacteriota</taxon>
        <taxon>Cyanophyceae</taxon>
        <taxon>Nostocales</taxon>
        <taxon>Nodulariaceae</taxon>
        <taxon>Anabaenopsis</taxon>
    </lineage>
</organism>